<keyword evidence="4" id="KW-0934">Plastid</keyword>
<feature type="region of interest" description="Disordered" evidence="17">
    <location>
        <begin position="197"/>
        <end position="218"/>
    </location>
</feature>
<dbReference type="NCBIfam" id="TIGR00993">
    <property type="entry name" value="3a0901s04IAP86"/>
    <property type="match status" value="1"/>
</dbReference>
<dbReference type="Pfam" id="PF11886">
    <property type="entry name" value="TOC159_MAD"/>
    <property type="match status" value="1"/>
</dbReference>
<evidence type="ECO:0000259" key="18">
    <source>
        <dbReference type="PROSITE" id="PS51720"/>
    </source>
</evidence>
<dbReference type="PROSITE" id="PS51720">
    <property type="entry name" value="G_AIG1"/>
    <property type="match status" value="1"/>
</dbReference>
<dbReference type="EMBL" id="CAUOFW020000925">
    <property type="protein sequence ID" value="CAK9138995.1"/>
    <property type="molecule type" value="Genomic_DNA"/>
</dbReference>
<comment type="cofactor">
    <cofactor evidence="1">
        <name>Mg(2+)</name>
        <dbReference type="ChEBI" id="CHEBI:18420"/>
    </cofactor>
</comment>
<reference evidence="19 20" key="1">
    <citation type="submission" date="2024-02" db="EMBL/GenBank/DDBJ databases">
        <authorList>
            <person name="Vignale AGUSTIN F."/>
            <person name="Sosa J E."/>
            <person name="Modenutti C."/>
        </authorList>
    </citation>
    <scope>NUCLEOTIDE SEQUENCE [LARGE SCALE GENOMIC DNA]</scope>
</reference>
<keyword evidence="12" id="KW-1133">Transmembrane helix</keyword>
<keyword evidence="14" id="KW-0472">Membrane</keyword>
<comment type="subcellular location">
    <subcellularLocation>
        <location evidence="15">Plastid</location>
        <location evidence="15">Chloroplast outer membrane</location>
        <topology evidence="15">Single-pass membrane protein</topology>
    </subcellularLocation>
</comment>
<dbReference type="GO" id="GO:0016787">
    <property type="term" value="F:hydrolase activity"/>
    <property type="evidence" value="ECO:0007669"/>
    <property type="project" value="UniProtKB-KW"/>
</dbReference>
<keyword evidence="2" id="KW-0813">Transport</keyword>
<dbReference type="InterPro" id="IPR005690">
    <property type="entry name" value="Toc86_159"/>
</dbReference>
<dbReference type="GO" id="GO:0046872">
    <property type="term" value="F:metal ion binding"/>
    <property type="evidence" value="ECO:0007669"/>
    <property type="project" value="UniProtKB-KW"/>
</dbReference>
<dbReference type="PANTHER" id="PTHR10903:SF127">
    <property type="entry name" value="TRANSLOCASE OF CHLOROPLAST 159, CHLOROPLASTIC-LIKE"/>
    <property type="match status" value="1"/>
</dbReference>
<dbReference type="CDD" id="cd01853">
    <property type="entry name" value="Toc34_like"/>
    <property type="match status" value="1"/>
</dbReference>
<keyword evidence="8" id="KW-0378">Hydrolase</keyword>
<evidence type="ECO:0000256" key="1">
    <source>
        <dbReference type="ARBA" id="ARBA00001946"/>
    </source>
</evidence>
<keyword evidence="10" id="KW-0460">Magnesium</keyword>
<dbReference type="Gene3D" id="3.40.50.300">
    <property type="entry name" value="P-loop containing nucleotide triphosphate hydrolases"/>
    <property type="match status" value="1"/>
</dbReference>
<dbReference type="GO" id="GO:0015031">
    <property type="term" value="P:protein transport"/>
    <property type="evidence" value="ECO:0007669"/>
    <property type="project" value="UniProtKB-KW"/>
</dbReference>
<keyword evidence="6" id="KW-0479">Metal-binding</keyword>
<feature type="region of interest" description="Disordered" evidence="17">
    <location>
        <begin position="37"/>
        <end position="85"/>
    </location>
</feature>
<feature type="region of interest" description="Disordered" evidence="17">
    <location>
        <begin position="613"/>
        <end position="639"/>
    </location>
</feature>
<evidence type="ECO:0000256" key="10">
    <source>
        <dbReference type="ARBA" id="ARBA00022842"/>
    </source>
</evidence>
<evidence type="ECO:0000256" key="9">
    <source>
        <dbReference type="ARBA" id="ARBA00022805"/>
    </source>
</evidence>
<evidence type="ECO:0000256" key="8">
    <source>
        <dbReference type="ARBA" id="ARBA00022801"/>
    </source>
</evidence>
<feature type="compositionally biased region" description="Acidic residues" evidence="17">
    <location>
        <begin position="199"/>
        <end position="214"/>
    </location>
</feature>
<evidence type="ECO:0000256" key="12">
    <source>
        <dbReference type="ARBA" id="ARBA00022989"/>
    </source>
</evidence>
<evidence type="ECO:0000256" key="7">
    <source>
        <dbReference type="ARBA" id="ARBA00022741"/>
    </source>
</evidence>
<dbReference type="InterPro" id="IPR006703">
    <property type="entry name" value="G_AIG1"/>
</dbReference>
<dbReference type="PANTHER" id="PTHR10903">
    <property type="entry name" value="GTPASE, IMAP FAMILY MEMBER-RELATED"/>
    <property type="match status" value="1"/>
</dbReference>
<dbReference type="InterPro" id="IPR027417">
    <property type="entry name" value="P-loop_NTPase"/>
</dbReference>
<organism evidence="19 20">
    <name type="scientific">Ilex paraguariensis</name>
    <name type="common">yerba mate</name>
    <dbReference type="NCBI Taxonomy" id="185542"/>
    <lineage>
        <taxon>Eukaryota</taxon>
        <taxon>Viridiplantae</taxon>
        <taxon>Streptophyta</taxon>
        <taxon>Embryophyta</taxon>
        <taxon>Tracheophyta</taxon>
        <taxon>Spermatophyta</taxon>
        <taxon>Magnoliopsida</taxon>
        <taxon>eudicotyledons</taxon>
        <taxon>Gunneridae</taxon>
        <taxon>Pentapetalae</taxon>
        <taxon>asterids</taxon>
        <taxon>campanulids</taxon>
        <taxon>Aquifoliales</taxon>
        <taxon>Aquifoliaceae</taxon>
        <taxon>Ilex</taxon>
    </lineage>
</organism>
<evidence type="ECO:0000256" key="14">
    <source>
        <dbReference type="ARBA" id="ARBA00023136"/>
    </source>
</evidence>
<keyword evidence="13" id="KW-0342">GTP-binding</keyword>
<evidence type="ECO:0000256" key="16">
    <source>
        <dbReference type="ARBA" id="ARBA00023775"/>
    </source>
</evidence>
<evidence type="ECO:0000256" key="15">
    <source>
        <dbReference type="ARBA" id="ARBA00023766"/>
    </source>
</evidence>
<accession>A0ABC8R1V7</accession>
<evidence type="ECO:0000256" key="17">
    <source>
        <dbReference type="SAM" id="MobiDB-lite"/>
    </source>
</evidence>
<keyword evidence="11" id="KW-0653">Protein transport</keyword>
<evidence type="ECO:0000313" key="20">
    <source>
        <dbReference type="Proteomes" id="UP001642360"/>
    </source>
</evidence>
<dbReference type="InterPro" id="IPR024283">
    <property type="entry name" value="TOC159_MAD"/>
</dbReference>
<dbReference type="Pfam" id="PF04548">
    <property type="entry name" value="AIG1"/>
    <property type="match status" value="1"/>
</dbReference>
<comment type="caution">
    <text evidence="19">The sequence shown here is derived from an EMBL/GenBank/DDBJ whole genome shotgun (WGS) entry which is preliminary data.</text>
</comment>
<evidence type="ECO:0000256" key="2">
    <source>
        <dbReference type="ARBA" id="ARBA00022448"/>
    </source>
</evidence>
<feature type="region of interest" description="Disordered" evidence="17">
    <location>
        <begin position="1"/>
        <end position="23"/>
    </location>
</feature>
<evidence type="ECO:0000256" key="13">
    <source>
        <dbReference type="ARBA" id="ARBA00023134"/>
    </source>
</evidence>
<comment type="similarity">
    <text evidence="16">Belongs to the TRAFAC class TrmE-Era-EngA-EngB-Septin-like GTPase superfamily. AIG1/Toc34/Toc159-like paraseptin GTPase family. TOC159 subfamily.</text>
</comment>
<feature type="domain" description="AIG1-type G" evidence="18">
    <location>
        <begin position="800"/>
        <end position="1033"/>
    </location>
</feature>
<name>A0ABC8R1V7_9AQUA</name>
<dbReference type="Proteomes" id="UP001642360">
    <property type="component" value="Unassembled WGS sequence"/>
</dbReference>
<feature type="region of interest" description="Disordered" evidence="17">
    <location>
        <begin position="563"/>
        <end position="587"/>
    </location>
</feature>
<feature type="compositionally biased region" description="Acidic residues" evidence="17">
    <location>
        <begin position="574"/>
        <end position="587"/>
    </location>
</feature>
<proteinExistence type="inferred from homology"/>
<keyword evidence="3" id="KW-0150">Chloroplast</keyword>
<evidence type="ECO:0000256" key="4">
    <source>
        <dbReference type="ARBA" id="ARBA00022640"/>
    </source>
</evidence>
<evidence type="ECO:0000256" key="3">
    <source>
        <dbReference type="ARBA" id="ARBA00022528"/>
    </source>
</evidence>
<dbReference type="FunFam" id="3.40.50.300:FF:000413">
    <property type="entry name" value="Translocase of chloroplast 120, chloroplastic"/>
    <property type="match status" value="1"/>
</dbReference>
<sequence>MESRPRGVPLSAAQATPPPASKVYFSTSSGIRAPLTLDSDFEYSGEKNSDISSSSGSEYESEGFMSGEDEFETASERPFAADPDNETFEETHYVEEYVVSKPFVTEPDEETIEGSSVVAEYVFPNVSEIDPDEEMIEERGHVVKYGASRPFVVDSDKETLGAPMEEEDAYASGVEPQVVDIAVLLPSKPAMPIAQLSGDSDDDSLGSEVPEDDGFSGAIRVPDTGFSEVIYSAPKVKVLGIEEGEEEDSQVETLLDTEIVEDSILGEVVNGDLGSDEEEGIVGKDTVKESNLAEIIGDAGSEVTEEAKAESFMASKEYVSLENWKLDGNDEHIEQQSESNGICIQKRNDVNMGDDADLKSDSTTHMVIDNEEENEVVEYRVVTACNISGLSSGIEYPVDSKPNEANKGFGSANKADVVHDENNGPNLIGLEAHVEDGVDMKVSSIREVEVLGKSTDGSDITSNVAEESAKLNLLGADDAVTQILERSLLPESGESKLPVEIPNTASTKFPEPDPFQERKYIGNCHLPEATDGGVMEDGLLGNCEILEPISPGSCLDPDLIVKTTDESGYNPEKLEEDEEGSVSDDETEDLVFGVSETSKQMTGELRQQLGLNSFSGEESSPDHSQRIDGQIVPDSDGEVDTDEEIEGKEIFDSAALAALLKAAAGAGSDGGGVTFTSADRPRFVSLERPAGSSSTFRSLRPTPKLDHINHFNPLEFTSRGESEETLNEEEKQQLERIQQIRVKFLRLVRRLGRSPADSVAAQVLYRLVLAAGRPSSQAFSLESAKRAAMELEAEKKNDLNFSLNILVIGKSGVGKSATINSIFGEEKAMINAFEPATVAVKEIVGTIDGVKVRVLDTPGLRSSLTDQSLNWKILSSIKKLTKNCPPDVVLYVDRVDSQSRDLNDLPLLKSVTSSLGSSIWRNAIVTLTHAASSPPDGPSGTPLSYELFVAQRSRVVQQLISHAVGDLQMNSGLMNPVSLVENHPSCEINGNGELVLPNGESWRTQLLLLCYSMKILSEANSLIKPQDLFDHKKLFGFRVHSPPLPYFLSSLLQSYAHPKLPTLQGGETVDSDLELEQLSDFEQEDEDEYDQLPPFKPLRKSQIAKLTKEQKRAYFEEYDYRIKLHRKKQWRDEVKRFRDMKKGNNGGNYDGYMEEDGDQENGSPAAVEVPLPDMTLPQSFDGDNPAYRYRFLEATSQFLARPVLDAHGWDHDCGYDGVSLEENLAIANRFPAVIAVQITKDKKDFNIHLDSSVSAKHGECGSTIAGLDIQTIGKQLAYILKGETKIKNFKINKTAAGVSVTFLGENVVSGLKLEDQIAVGKQLVLVGSTGAIQSQGDAAYGANLEVRLREKDFPIGQDQTTLGLSLMRWRGDLIWGCNMQSQLSIGRSSKIAFRAGLNNKLSGQISIRTGSSDQLQIALVGLLPIAKTIFQSIFPQ</sequence>
<evidence type="ECO:0000256" key="5">
    <source>
        <dbReference type="ARBA" id="ARBA00022692"/>
    </source>
</evidence>
<feature type="compositionally biased region" description="Low complexity" evidence="17">
    <location>
        <begin position="50"/>
        <end position="66"/>
    </location>
</feature>
<evidence type="ECO:0000313" key="19">
    <source>
        <dbReference type="EMBL" id="CAK9138995.1"/>
    </source>
</evidence>
<dbReference type="InterPro" id="IPR045058">
    <property type="entry name" value="GIMA/IAN/Toc"/>
</dbReference>
<dbReference type="GO" id="GO:0009707">
    <property type="term" value="C:chloroplast outer membrane"/>
    <property type="evidence" value="ECO:0007669"/>
    <property type="project" value="UniProtKB-SubCell"/>
</dbReference>
<keyword evidence="20" id="KW-1185">Reference proteome</keyword>
<keyword evidence="5" id="KW-0812">Transmembrane</keyword>
<dbReference type="GO" id="GO:0005525">
    <property type="term" value="F:GTP binding"/>
    <property type="evidence" value="ECO:0007669"/>
    <property type="project" value="UniProtKB-KW"/>
</dbReference>
<protein>
    <recommendedName>
        <fullName evidence="18">AIG1-type G domain-containing protein</fullName>
    </recommendedName>
</protein>
<keyword evidence="9" id="KW-1002">Plastid outer membrane</keyword>
<evidence type="ECO:0000256" key="6">
    <source>
        <dbReference type="ARBA" id="ARBA00022723"/>
    </source>
</evidence>
<gene>
    <name evidence="19" type="ORF">ILEXP_LOCUS6348</name>
</gene>
<evidence type="ECO:0000256" key="11">
    <source>
        <dbReference type="ARBA" id="ARBA00022927"/>
    </source>
</evidence>
<keyword evidence="7" id="KW-0547">Nucleotide-binding</keyword>
<dbReference type="SUPFAM" id="SSF52540">
    <property type="entry name" value="P-loop containing nucleoside triphosphate hydrolases"/>
    <property type="match status" value="1"/>
</dbReference>